<organism evidence="14 15">
    <name type="scientific">Neobacillus vireti LMG 21834</name>
    <dbReference type="NCBI Taxonomy" id="1131730"/>
    <lineage>
        <taxon>Bacteria</taxon>
        <taxon>Bacillati</taxon>
        <taxon>Bacillota</taxon>
        <taxon>Bacilli</taxon>
        <taxon>Bacillales</taxon>
        <taxon>Bacillaceae</taxon>
        <taxon>Neobacillus</taxon>
    </lineage>
</organism>
<sequence length="321" mass="36801">MTRLKRNRRRVRWGRLFGAFLLIGIIIVGLFHIFQYIEGTIKTANQPLKKVEGKQIFHGEKNKLDAINILLLGSDSRGEKQARTDTIMVAHYDPETHKIKLISLMRDMLVSVPEHGQQKLNAAYAFGGPELLRETIKENFGLEIHNYAMVDFKGFEKAVDLLVPKGIEVNIPYEMSYGIDMTLEKGKQQLHGKELLGYVRFRHDRLSDFGRIQRQQEVISKLTDEAISLHSIVKLPKLLGLINKYIDTNIDSSTLLTIGKDMLTKKSREIETLRIPENDSFQNKRDEVHGDILEVDFDQNIDALNNFIGEKGMAQNEEQTE</sequence>
<evidence type="ECO:0000256" key="7">
    <source>
        <dbReference type="ARBA" id="ARBA00023015"/>
    </source>
</evidence>
<keyword evidence="3" id="KW-1003">Cell membrane</keyword>
<dbReference type="PANTHER" id="PTHR33392">
    <property type="entry name" value="POLYISOPRENYL-TEICHOIC ACID--PEPTIDOGLYCAN TEICHOIC ACID TRANSFERASE TAGU"/>
    <property type="match status" value="1"/>
</dbReference>
<evidence type="ECO:0000313" key="14">
    <source>
        <dbReference type="EMBL" id="ETI69580.1"/>
    </source>
</evidence>
<dbReference type="RefSeq" id="WP_024027545.1">
    <property type="nucleotide sequence ID" value="NZ_ALAN01000047.1"/>
</dbReference>
<keyword evidence="8 12" id="KW-0472">Membrane</keyword>
<keyword evidence="6 12" id="KW-1133">Transmembrane helix</keyword>
<evidence type="ECO:0000256" key="1">
    <source>
        <dbReference type="ARBA" id="ARBA00004401"/>
    </source>
</evidence>
<feature type="transmembrane region" description="Helical" evidence="12">
    <location>
        <begin position="12"/>
        <end position="34"/>
    </location>
</feature>
<evidence type="ECO:0000256" key="8">
    <source>
        <dbReference type="ARBA" id="ARBA00023136"/>
    </source>
</evidence>
<comment type="caution">
    <text evidence="14">The sequence shown here is derived from an EMBL/GenBank/DDBJ whole genome shotgun (WGS) entry which is preliminary data.</text>
</comment>
<reference evidence="14 15" key="1">
    <citation type="journal article" date="2014" name="Environ. Microbiol.">
        <title>The nitrate-ammonifying and nosZ-carrying bacterium Bacillus vireti is a potent source and sink for nitric and nitrous oxide under high nitrate conditions.</title>
        <authorList>
            <person name="Mania D."/>
            <person name="Heylen K."/>
            <person name="van Spanning R.J."/>
            <person name="Frostegard A."/>
        </authorList>
    </citation>
    <scope>NUCLEOTIDE SEQUENCE [LARGE SCALE GENOMIC DNA]</scope>
    <source>
        <strain evidence="14 15">LMG 21834</strain>
    </source>
</reference>
<evidence type="ECO:0000256" key="6">
    <source>
        <dbReference type="ARBA" id="ARBA00022989"/>
    </source>
</evidence>
<dbReference type="Proteomes" id="UP000018877">
    <property type="component" value="Unassembled WGS sequence"/>
</dbReference>
<dbReference type="GO" id="GO:0005886">
    <property type="term" value="C:plasma membrane"/>
    <property type="evidence" value="ECO:0007669"/>
    <property type="project" value="UniProtKB-SubCell"/>
</dbReference>
<dbReference type="PANTHER" id="PTHR33392:SF8">
    <property type="entry name" value="REGULATORY PROTEIN MSRR"/>
    <property type="match status" value="1"/>
</dbReference>
<evidence type="ECO:0000256" key="3">
    <source>
        <dbReference type="ARBA" id="ARBA00022475"/>
    </source>
</evidence>
<comment type="similarity">
    <text evidence="2">Belongs to the LytR/CpsA/Psr (LCP) family.</text>
</comment>
<evidence type="ECO:0000313" key="15">
    <source>
        <dbReference type="Proteomes" id="UP000018877"/>
    </source>
</evidence>
<dbReference type="InterPro" id="IPR004474">
    <property type="entry name" value="LytR_CpsA_psr"/>
</dbReference>
<evidence type="ECO:0000256" key="4">
    <source>
        <dbReference type="ARBA" id="ARBA00022692"/>
    </source>
</evidence>
<accession>A0AB94IR58</accession>
<feature type="domain" description="Cell envelope-related transcriptional attenuator" evidence="13">
    <location>
        <begin position="83"/>
        <end position="226"/>
    </location>
</feature>
<comment type="function">
    <text evidence="10">Involved in SarA attenuation. Affects resistance to oxacillin and teicoplanin, as well as the synthesis of virulence factors.</text>
</comment>
<dbReference type="InterPro" id="IPR050922">
    <property type="entry name" value="LytR/CpsA/Psr_CW_biosynth"/>
</dbReference>
<dbReference type="AlphaFoldDB" id="A0AB94IR58"/>
<comment type="subcellular location">
    <subcellularLocation>
        <location evidence="1">Cell membrane</location>
        <topology evidence="1">Single-pass type II membrane protein</topology>
    </subcellularLocation>
</comment>
<dbReference type="Gene3D" id="3.40.630.190">
    <property type="entry name" value="LCP protein"/>
    <property type="match status" value="1"/>
</dbReference>
<protein>
    <recommendedName>
        <fullName evidence="11">Regulatory protein MsrR</fullName>
    </recommendedName>
</protein>
<evidence type="ECO:0000256" key="12">
    <source>
        <dbReference type="SAM" id="Phobius"/>
    </source>
</evidence>
<evidence type="ECO:0000259" key="13">
    <source>
        <dbReference type="Pfam" id="PF03816"/>
    </source>
</evidence>
<evidence type="ECO:0000256" key="10">
    <source>
        <dbReference type="ARBA" id="ARBA00037178"/>
    </source>
</evidence>
<proteinExistence type="inferred from homology"/>
<keyword evidence="15" id="KW-1185">Reference proteome</keyword>
<keyword evidence="5" id="KW-0735">Signal-anchor</keyword>
<gene>
    <name evidence="14" type="ORF">BAVI_06669</name>
</gene>
<evidence type="ECO:0000256" key="5">
    <source>
        <dbReference type="ARBA" id="ARBA00022968"/>
    </source>
</evidence>
<keyword evidence="9" id="KW-0804">Transcription</keyword>
<dbReference type="GO" id="GO:0071555">
    <property type="term" value="P:cell wall organization"/>
    <property type="evidence" value="ECO:0007669"/>
    <property type="project" value="UniProtKB-KW"/>
</dbReference>
<evidence type="ECO:0000256" key="2">
    <source>
        <dbReference type="ARBA" id="ARBA00006068"/>
    </source>
</evidence>
<evidence type="ECO:0000256" key="11">
    <source>
        <dbReference type="ARBA" id="ARBA00040752"/>
    </source>
</evidence>
<dbReference type="EMBL" id="ALAN01000047">
    <property type="protein sequence ID" value="ETI69580.1"/>
    <property type="molecule type" value="Genomic_DNA"/>
</dbReference>
<name>A0AB94IR58_9BACI</name>
<evidence type="ECO:0000256" key="9">
    <source>
        <dbReference type="ARBA" id="ARBA00023163"/>
    </source>
</evidence>
<keyword evidence="4 12" id="KW-0812">Transmembrane</keyword>
<dbReference type="NCBIfam" id="TIGR00350">
    <property type="entry name" value="lytR_cpsA_psr"/>
    <property type="match status" value="1"/>
</dbReference>
<keyword evidence="7" id="KW-0805">Transcription regulation</keyword>
<dbReference type="Pfam" id="PF03816">
    <property type="entry name" value="LytR_cpsA_psr"/>
    <property type="match status" value="1"/>
</dbReference>